<sequence length="199" mass="22849">MGVGIEVLIVDWPRVEAAAPGDRERLLINAAFGEAYSDDLFEHGWSWSAQPGEDWYGRYAFRNTLGSYKPHFWAGHRWDHMRDHVEPTVREVLDRFNDVLFWHRLEDTTGAGSELVEQPCTWDADLLLCCPPDHVPLIAGWWQQVAPRLEVLRGPFNQHAAEPSGWITTFESFADFLTDWAEVVTEAERRGWGIVGLRC</sequence>
<dbReference type="EMBL" id="JBITDC010000033">
    <property type="protein sequence ID" value="MFI5681768.1"/>
    <property type="molecule type" value="Genomic_DNA"/>
</dbReference>
<reference evidence="1 2" key="1">
    <citation type="submission" date="2024-10" db="EMBL/GenBank/DDBJ databases">
        <title>The Natural Products Discovery Center: Release of the First 8490 Sequenced Strains for Exploring Actinobacteria Biosynthetic Diversity.</title>
        <authorList>
            <person name="Kalkreuter E."/>
            <person name="Kautsar S.A."/>
            <person name="Yang D."/>
            <person name="Bader C.D."/>
            <person name="Teijaro C.N."/>
            <person name="Fluegel L."/>
            <person name="Davis C.M."/>
            <person name="Simpson J.R."/>
            <person name="Lauterbach L."/>
            <person name="Steele A.D."/>
            <person name="Gui C."/>
            <person name="Meng S."/>
            <person name="Li G."/>
            <person name="Viehrig K."/>
            <person name="Ye F."/>
            <person name="Su P."/>
            <person name="Kiefer A.F."/>
            <person name="Nichols A."/>
            <person name="Cepeda A.J."/>
            <person name="Yan W."/>
            <person name="Fan B."/>
            <person name="Jiang Y."/>
            <person name="Adhikari A."/>
            <person name="Zheng C.-J."/>
            <person name="Schuster L."/>
            <person name="Cowan T.M."/>
            <person name="Smanski M.J."/>
            <person name="Chevrette M.G."/>
            <person name="De Carvalho L.P.S."/>
            <person name="Shen B."/>
        </authorList>
    </citation>
    <scope>NUCLEOTIDE SEQUENCE [LARGE SCALE GENOMIC DNA]</scope>
    <source>
        <strain evidence="1 2">NPDC051599</strain>
    </source>
</reference>
<evidence type="ECO:0008006" key="3">
    <source>
        <dbReference type="Google" id="ProtNLM"/>
    </source>
</evidence>
<protein>
    <recommendedName>
        <fullName evidence="3">Barstar (barnase inhibitor) domain-containing protein</fullName>
    </recommendedName>
</protein>
<keyword evidence="2" id="KW-1185">Reference proteome</keyword>
<organism evidence="1 2">
    <name type="scientific">Streptomyces cellulosae</name>
    <dbReference type="NCBI Taxonomy" id="1968"/>
    <lineage>
        <taxon>Bacteria</taxon>
        <taxon>Bacillati</taxon>
        <taxon>Actinomycetota</taxon>
        <taxon>Actinomycetes</taxon>
        <taxon>Kitasatosporales</taxon>
        <taxon>Streptomycetaceae</taxon>
        <taxon>Streptomyces</taxon>
    </lineage>
</organism>
<dbReference type="RefSeq" id="WP_398662713.1">
    <property type="nucleotide sequence ID" value="NZ_JBITDC010000033.1"/>
</dbReference>
<name>A0ABW7YL17_STRCE</name>
<comment type="caution">
    <text evidence="1">The sequence shown here is derived from an EMBL/GenBank/DDBJ whole genome shotgun (WGS) entry which is preliminary data.</text>
</comment>
<accession>A0ABW7YL17</accession>
<evidence type="ECO:0000313" key="1">
    <source>
        <dbReference type="EMBL" id="MFI5681768.1"/>
    </source>
</evidence>
<evidence type="ECO:0000313" key="2">
    <source>
        <dbReference type="Proteomes" id="UP001612415"/>
    </source>
</evidence>
<gene>
    <name evidence="1" type="ORF">ACIA8P_45575</name>
</gene>
<dbReference type="Proteomes" id="UP001612415">
    <property type="component" value="Unassembled WGS sequence"/>
</dbReference>
<proteinExistence type="predicted"/>